<sequence>MISTRSPSTEPERAPERAGPEREPSRACDARLGSRNQLAVQVTVGTAFVPVWEPRNPKVVPAPAARLPL</sequence>
<accession>A0A8J3LDD1</accession>
<feature type="compositionally biased region" description="Basic and acidic residues" evidence="1">
    <location>
        <begin position="10"/>
        <end position="29"/>
    </location>
</feature>
<proteinExistence type="predicted"/>
<organism evidence="2 3">
    <name type="scientific">Catellatospora methionotrophica</name>
    <dbReference type="NCBI Taxonomy" id="121620"/>
    <lineage>
        <taxon>Bacteria</taxon>
        <taxon>Bacillati</taxon>
        <taxon>Actinomycetota</taxon>
        <taxon>Actinomycetes</taxon>
        <taxon>Micromonosporales</taxon>
        <taxon>Micromonosporaceae</taxon>
        <taxon>Catellatospora</taxon>
    </lineage>
</organism>
<gene>
    <name evidence="2" type="ORF">Cme02nite_54690</name>
</gene>
<keyword evidence="3" id="KW-1185">Reference proteome</keyword>
<dbReference type="EMBL" id="BONJ01000030">
    <property type="protein sequence ID" value="GIG17137.1"/>
    <property type="molecule type" value="Genomic_DNA"/>
</dbReference>
<feature type="region of interest" description="Disordered" evidence="1">
    <location>
        <begin position="1"/>
        <end position="32"/>
    </location>
</feature>
<dbReference type="AlphaFoldDB" id="A0A8J3LDD1"/>
<evidence type="ECO:0000313" key="2">
    <source>
        <dbReference type="EMBL" id="GIG17137.1"/>
    </source>
</evidence>
<comment type="caution">
    <text evidence="2">The sequence shown here is derived from an EMBL/GenBank/DDBJ whole genome shotgun (WGS) entry which is preliminary data.</text>
</comment>
<evidence type="ECO:0000256" key="1">
    <source>
        <dbReference type="SAM" id="MobiDB-lite"/>
    </source>
</evidence>
<reference evidence="2" key="1">
    <citation type="submission" date="2021-01" db="EMBL/GenBank/DDBJ databases">
        <title>Whole genome shotgun sequence of Catellatospora methionotrophica NBRC 14553.</title>
        <authorList>
            <person name="Komaki H."/>
            <person name="Tamura T."/>
        </authorList>
    </citation>
    <scope>NUCLEOTIDE SEQUENCE</scope>
    <source>
        <strain evidence="2">NBRC 14553</strain>
    </source>
</reference>
<dbReference type="Proteomes" id="UP000660339">
    <property type="component" value="Unassembled WGS sequence"/>
</dbReference>
<evidence type="ECO:0000313" key="3">
    <source>
        <dbReference type="Proteomes" id="UP000660339"/>
    </source>
</evidence>
<name>A0A8J3LDD1_9ACTN</name>
<protein>
    <submittedName>
        <fullName evidence="2">Uncharacterized protein</fullName>
    </submittedName>
</protein>